<evidence type="ECO:0000256" key="4">
    <source>
        <dbReference type="ARBA" id="ARBA00023136"/>
    </source>
</evidence>
<dbReference type="NCBIfam" id="TIGR00945">
    <property type="entry name" value="tatC"/>
    <property type="match status" value="1"/>
</dbReference>
<name>A0A2M8PYW9_9CHLR</name>
<organism evidence="6 7">
    <name type="scientific">Candidatus Thermofonsia Clade 1 bacterium</name>
    <dbReference type="NCBI Taxonomy" id="2364210"/>
    <lineage>
        <taxon>Bacteria</taxon>
        <taxon>Bacillati</taxon>
        <taxon>Chloroflexota</taxon>
        <taxon>Candidatus Thermofontia</taxon>
        <taxon>Candidatus Thermofonsia Clade 1</taxon>
    </lineage>
</organism>
<keyword evidence="2 5" id="KW-0812">Transmembrane</keyword>
<keyword evidence="5" id="KW-0811">Translocation</keyword>
<keyword evidence="4 5" id="KW-0472">Membrane</keyword>
<dbReference type="GO" id="GO:0043953">
    <property type="term" value="P:protein transport by the Tat complex"/>
    <property type="evidence" value="ECO:0007669"/>
    <property type="project" value="UniProtKB-UniRule"/>
</dbReference>
<comment type="function">
    <text evidence="5">Part of the twin-arginine translocation (Tat) system that transports large folded proteins containing a characteristic twin-arginine motif in their signal peptide across membranes.</text>
</comment>
<keyword evidence="5" id="KW-1003">Cell membrane</keyword>
<feature type="transmembrane region" description="Helical" evidence="5">
    <location>
        <begin position="42"/>
        <end position="64"/>
    </location>
</feature>
<dbReference type="PANTHER" id="PTHR30371:SF0">
    <property type="entry name" value="SEC-INDEPENDENT PROTEIN TRANSLOCASE PROTEIN TATC, CHLOROPLASTIC-RELATED"/>
    <property type="match status" value="1"/>
</dbReference>
<feature type="transmembrane region" description="Helical" evidence="5">
    <location>
        <begin position="207"/>
        <end position="227"/>
    </location>
</feature>
<keyword evidence="5" id="KW-0813">Transport</keyword>
<dbReference type="GO" id="GO:0033281">
    <property type="term" value="C:TAT protein transport complex"/>
    <property type="evidence" value="ECO:0007669"/>
    <property type="project" value="UniProtKB-UniRule"/>
</dbReference>
<dbReference type="GO" id="GO:0065002">
    <property type="term" value="P:intracellular protein transmembrane transport"/>
    <property type="evidence" value="ECO:0007669"/>
    <property type="project" value="TreeGrafter"/>
</dbReference>
<gene>
    <name evidence="5 6" type="primary">tatC</name>
    <name evidence="6" type="ORF">CUN50_02815</name>
</gene>
<comment type="subcellular location">
    <subcellularLocation>
        <location evidence="5">Cell membrane</location>
        <topology evidence="5">Multi-pass membrane protein</topology>
    </subcellularLocation>
    <subcellularLocation>
        <location evidence="1">Membrane</location>
        <topology evidence="1">Multi-pass membrane protein</topology>
    </subcellularLocation>
</comment>
<evidence type="ECO:0000256" key="2">
    <source>
        <dbReference type="ARBA" id="ARBA00022692"/>
    </source>
</evidence>
<feature type="transmembrane region" description="Helical" evidence="5">
    <location>
        <begin position="170"/>
        <end position="195"/>
    </location>
</feature>
<proteinExistence type="inferred from homology"/>
<evidence type="ECO:0000256" key="5">
    <source>
        <dbReference type="HAMAP-Rule" id="MF_00902"/>
    </source>
</evidence>
<keyword evidence="5" id="KW-0653">Protein transport</keyword>
<dbReference type="HAMAP" id="MF_00902">
    <property type="entry name" value="TatC"/>
    <property type="match status" value="1"/>
</dbReference>
<dbReference type="AlphaFoldDB" id="A0A2M8PYW9"/>
<dbReference type="GO" id="GO:0009977">
    <property type="term" value="F:proton motive force dependent protein transmembrane transporter activity"/>
    <property type="evidence" value="ECO:0007669"/>
    <property type="project" value="TreeGrafter"/>
</dbReference>
<dbReference type="PRINTS" id="PR01840">
    <property type="entry name" value="TATCFAMILY"/>
</dbReference>
<dbReference type="InterPro" id="IPR002033">
    <property type="entry name" value="TatC"/>
</dbReference>
<evidence type="ECO:0000256" key="3">
    <source>
        <dbReference type="ARBA" id="ARBA00022989"/>
    </source>
</evidence>
<keyword evidence="3 5" id="KW-1133">Transmembrane helix</keyword>
<evidence type="ECO:0000313" key="6">
    <source>
        <dbReference type="EMBL" id="PJF42749.1"/>
    </source>
</evidence>
<comment type="similarity">
    <text evidence="5">Belongs to the TatC family.</text>
</comment>
<evidence type="ECO:0000313" key="7">
    <source>
        <dbReference type="Proteomes" id="UP000228947"/>
    </source>
</evidence>
<feature type="transmembrane region" description="Helical" evidence="5">
    <location>
        <begin position="233"/>
        <end position="254"/>
    </location>
</feature>
<feature type="transmembrane region" description="Helical" evidence="5">
    <location>
        <begin position="84"/>
        <end position="111"/>
    </location>
</feature>
<evidence type="ECO:0000256" key="1">
    <source>
        <dbReference type="ARBA" id="ARBA00004141"/>
    </source>
</evidence>
<accession>A0A2M8PYW9</accession>
<sequence length="269" mass="30276">MATQIAPKPPQTPDLPPDEIEAEEGGKLMGFFDHVDELRRRLVRVIFAVVIGMLASLAFTNTVIEYMKAAYGERLAILGPADSVVIFFRVALMLGVILAMPIIVYHVFMFVVPGLTRKERRWLFTILPITTLLFLFGLVVTWFVLIPIYINFLKNFQADIFVIQWTADEYITFVTTVLLWHGVAFETPVIFYALGRLGIVTPSGMVKYWRQAIIVTAVIAAIITPTVDPVTMGMFMSVLLGLYVFSILTVTLAFHINRRRLAKLDAAMS</sequence>
<dbReference type="PANTHER" id="PTHR30371">
    <property type="entry name" value="SEC-INDEPENDENT PROTEIN TRANSLOCASE PROTEIN TATC"/>
    <property type="match status" value="1"/>
</dbReference>
<dbReference type="EMBL" id="PGTL01000009">
    <property type="protein sequence ID" value="PJF42749.1"/>
    <property type="molecule type" value="Genomic_DNA"/>
</dbReference>
<protein>
    <recommendedName>
        <fullName evidence="5">Sec-independent protein translocase protein TatC</fullName>
    </recommendedName>
</protein>
<comment type="subunit">
    <text evidence="5">Forms a complex with TatA.</text>
</comment>
<reference evidence="6 7" key="1">
    <citation type="submission" date="2017-11" db="EMBL/GenBank/DDBJ databases">
        <title>Evolution of Phototrophy in the Chloroflexi Phylum Driven by Horizontal Gene Transfer.</title>
        <authorList>
            <person name="Ward L.M."/>
            <person name="Hemp J."/>
            <person name="Shih P.M."/>
            <person name="Mcglynn S.E."/>
            <person name="Fischer W."/>
        </authorList>
    </citation>
    <scope>NUCLEOTIDE SEQUENCE [LARGE SCALE GENOMIC DNA]</scope>
    <source>
        <strain evidence="6">CP1_1M</strain>
    </source>
</reference>
<dbReference type="Pfam" id="PF00902">
    <property type="entry name" value="TatC"/>
    <property type="match status" value="1"/>
</dbReference>
<dbReference type="Proteomes" id="UP000228947">
    <property type="component" value="Unassembled WGS sequence"/>
</dbReference>
<feature type="transmembrane region" description="Helical" evidence="5">
    <location>
        <begin position="123"/>
        <end position="150"/>
    </location>
</feature>
<comment type="caution">
    <text evidence="6">The sequence shown here is derived from an EMBL/GenBank/DDBJ whole genome shotgun (WGS) entry which is preliminary data.</text>
</comment>